<gene>
    <name evidence="1" type="ORF">GWK47_015585</name>
</gene>
<accession>A0A8J4XYX2</accession>
<dbReference type="AlphaFoldDB" id="A0A8J4XYX2"/>
<organism evidence="1 2">
    <name type="scientific">Chionoecetes opilio</name>
    <name type="common">Atlantic snow crab</name>
    <name type="synonym">Cancer opilio</name>
    <dbReference type="NCBI Taxonomy" id="41210"/>
    <lineage>
        <taxon>Eukaryota</taxon>
        <taxon>Metazoa</taxon>
        <taxon>Ecdysozoa</taxon>
        <taxon>Arthropoda</taxon>
        <taxon>Crustacea</taxon>
        <taxon>Multicrustacea</taxon>
        <taxon>Malacostraca</taxon>
        <taxon>Eumalacostraca</taxon>
        <taxon>Eucarida</taxon>
        <taxon>Decapoda</taxon>
        <taxon>Pleocyemata</taxon>
        <taxon>Brachyura</taxon>
        <taxon>Eubrachyura</taxon>
        <taxon>Majoidea</taxon>
        <taxon>Majidae</taxon>
        <taxon>Chionoecetes</taxon>
    </lineage>
</organism>
<dbReference type="EMBL" id="JACEEZ010021159">
    <property type="protein sequence ID" value="KAG0713726.1"/>
    <property type="molecule type" value="Genomic_DNA"/>
</dbReference>
<keyword evidence="2" id="KW-1185">Reference proteome</keyword>
<name>A0A8J4XYX2_CHIOP</name>
<evidence type="ECO:0000313" key="2">
    <source>
        <dbReference type="Proteomes" id="UP000770661"/>
    </source>
</evidence>
<proteinExistence type="predicted"/>
<evidence type="ECO:0000313" key="1">
    <source>
        <dbReference type="EMBL" id="KAG0713726.1"/>
    </source>
</evidence>
<reference evidence="1" key="1">
    <citation type="submission" date="2020-07" db="EMBL/GenBank/DDBJ databases">
        <title>The High-quality genome of the commercially important snow crab, Chionoecetes opilio.</title>
        <authorList>
            <person name="Jeong J.-H."/>
            <person name="Ryu S."/>
        </authorList>
    </citation>
    <scope>NUCLEOTIDE SEQUENCE</scope>
    <source>
        <strain evidence="1">MADBK_172401_WGS</strain>
        <tissue evidence="1">Digestive gland</tissue>
    </source>
</reference>
<dbReference type="OrthoDB" id="10408776at2759"/>
<comment type="caution">
    <text evidence="1">The sequence shown here is derived from an EMBL/GenBank/DDBJ whole genome shotgun (WGS) entry which is preliminary data.</text>
</comment>
<sequence length="270" mass="30661">MLGEPCSLIIVKTHPVFMASSKHCKPSRELRRALKGALAMARDRGYVMSGDNPLLTPPPRDSKAFFRSFPAHFDVTDRLGQQVIRFEFWTKPLSKLPGKGGQGVAKRVRRAARRTSMPLTRLRLVLLVPHYTHQQEREERRGLKGLGAHLEVFTHQFFSRANGLPSSPPCELLADRMLVERYQDVYGHVGDLPKINANNFWCRYLGAAYGDILLSSGGQGGMRSLQLVVPSRRACDDHSEEAEWRVTQWRDARTSLNGYLEAIRENPDYY</sequence>
<dbReference type="Proteomes" id="UP000770661">
    <property type="component" value="Unassembled WGS sequence"/>
</dbReference>
<protein>
    <submittedName>
        <fullName evidence="1">Uncharacterized protein</fullName>
    </submittedName>
</protein>